<feature type="region of interest" description="Disordered" evidence="1">
    <location>
        <begin position="128"/>
        <end position="155"/>
    </location>
</feature>
<name>A0ABP7P0R1_9ACTN</name>
<sequence>MHFARFRRPLVTTVALAAAVALAAPAAHAEPAAPAPQADQSQGLPIPDAANAPKVDRQVLDALGAFAPALIGSAATRDENGEVNTDLLADARKLADNPLLPAEAADTYRQLIDFLGEPGAREAARVHAADDAALSTPAAKKDEDAPNIPTGPRKPRIQQFLYPTIGLGCMPGNGNSVGMALATAGPQQAPAPGPKRGQAGYVYTSLGTGPAQKNTARSLWVSWLNVDTGRTGQQRLQPNPRINAQKGPGTFTTIAKTGRGRIVSTIYGDVTTKTKGKRVSCTIAPTIGTAIV</sequence>
<gene>
    <name evidence="3" type="ORF">GCM10022231_16310</name>
</gene>
<feature type="signal peptide" evidence="2">
    <location>
        <begin position="1"/>
        <end position="29"/>
    </location>
</feature>
<evidence type="ECO:0008006" key="5">
    <source>
        <dbReference type="Google" id="ProtNLM"/>
    </source>
</evidence>
<keyword evidence="4" id="KW-1185">Reference proteome</keyword>
<organism evidence="3 4">
    <name type="scientific">Gordonia caeni</name>
    <dbReference type="NCBI Taxonomy" id="1007097"/>
    <lineage>
        <taxon>Bacteria</taxon>
        <taxon>Bacillati</taxon>
        <taxon>Actinomycetota</taxon>
        <taxon>Actinomycetes</taxon>
        <taxon>Mycobacteriales</taxon>
        <taxon>Gordoniaceae</taxon>
        <taxon>Gordonia</taxon>
    </lineage>
</organism>
<feature type="chain" id="PRO_5045160679" description="Secreted protein" evidence="2">
    <location>
        <begin position="30"/>
        <end position="292"/>
    </location>
</feature>
<reference evidence="4" key="1">
    <citation type="journal article" date="2019" name="Int. J. Syst. Evol. Microbiol.">
        <title>The Global Catalogue of Microorganisms (GCM) 10K type strain sequencing project: providing services to taxonomists for standard genome sequencing and annotation.</title>
        <authorList>
            <consortium name="The Broad Institute Genomics Platform"/>
            <consortium name="The Broad Institute Genome Sequencing Center for Infectious Disease"/>
            <person name="Wu L."/>
            <person name="Ma J."/>
        </authorList>
    </citation>
    <scope>NUCLEOTIDE SEQUENCE [LARGE SCALE GENOMIC DNA]</scope>
    <source>
        <strain evidence="4">JCM 16923</strain>
    </source>
</reference>
<keyword evidence="2" id="KW-0732">Signal</keyword>
<feature type="region of interest" description="Disordered" evidence="1">
    <location>
        <begin position="31"/>
        <end position="50"/>
    </location>
</feature>
<comment type="caution">
    <text evidence="3">The sequence shown here is derived from an EMBL/GenBank/DDBJ whole genome shotgun (WGS) entry which is preliminary data.</text>
</comment>
<dbReference type="RefSeq" id="WP_344782483.1">
    <property type="nucleotide sequence ID" value="NZ_BAAAZW010000004.1"/>
</dbReference>
<accession>A0ABP7P0R1</accession>
<dbReference type="EMBL" id="BAAAZW010000004">
    <property type="protein sequence ID" value="GAA3957779.1"/>
    <property type="molecule type" value="Genomic_DNA"/>
</dbReference>
<dbReference type="InterPro" id="IPR006311">
    <property type="entry name" value="TAT_signal"/>
</dbReference>
<evidence type="ECO:0000313" key="4">
    <source>
        <dbReference type="Proteomes" id="UP001418444"/>
    </source>
</evidence>
<protein>
    <recommendedName>
        <fullName evidence="5">Secreted protein</fullName>
    </recommendedName>
</protein>
<evidence type="ECO:0000313" key="3">
    <source>
        <dbReference type="EMBL" id="GAA3957779.1"/>
    </source>
</evidence>
<evidence type="ECO:0000256" key="2">
    <source>
        <dbReference type="SAM" id="SignalP"/>
    </source>
</evidence>
<dbReference type="PROSITE" id="PS51318">
    <property type="entry name" value="TAT"/>
    <property type="match status" value="1"/>
</dbReference>
<proteinExistence type="predicted"/>
<evidence type="ECO:0000256" key="1">
    <source>
        <dbReference type="SAM" id="MobiDB-lite"/>
    </source>
</evidence>
<dbReference type="Proteomes" id="UP001418444">
    <property type="component" value="Unassembled WGS sequence"/>
</dbReference>